<evidence type="ECO:0000313" key="3">
    <source>
        <dbReference type="Proteomes" id="UP001151529"/>
    </source>
</evidence>
<name>A0A9Q0ZJE6_SALVM</name>
<keyword evidence="2" id="KW-0675">Receptor</keyword>
<sequence>MLQNALEKNLRGRLEEKAQLSSMLLLAFIEFRWLPNGTKNLNLYFIELSLTSLSLYQLTTEKTGSLSPHLSSWPDNLQFNRFLSPSSQFLLPPQVRRLKLRKSGSDCASSCGIGKAANVVPYPFGFSNGCPIQLNCNSTEGKIKIDEFQVQSITPNGVLINLPADCSRSIETIKPLFGQNYGPSLSNSLLLQNCSKPINGCVISRSPLQRELHSKNCEAAKNDSLNCYTQTYSDIDTLSYAKSLKELNWNGGLKVPVRIIVIDAQTMGIVVTLSSRMGVLDSGVSAMMGSLEMGLTPGMAVGETAWCERPSALSPYFHILSKQNDGRIHLLYIFRVSKCNASRYMSGKCGGTTRVVVLVGGIIVGASLMAALSLLCYFVRQKSTSMRNRSSAKAPSM</sequence>
<dbReference type="Proteomes" id="UP001151529">
    <property type="component" value="Chromosome 5"/>
</dbReference>
<keyword evidence="2" id="KW-0808">Transferase</keyword>
<keyword evidence="1" id="KW-0472">Membrane</keyword>
<protein>
    <submittedName>
        <fullName evidence="2">WALL-ASSOCIATED RECEPTOR KINASE-LIKE 21</fullName>
    </submittedName>
</protein>
<gene>
    <name evidence="2" type="ORF">OIU85_018822</name>
</gene>
<dbReference type="EMBL" id="JAPFFL010000003">
    <property type="protein sequence ID" value="KAJ6736691.1"/>
    <property type="molecule type" value="Genomic_DNA"/>
</dbReference>
<dbReference type="OrthoDB" id="4062651at2759"/>
<dbReference type="AlphaFoldDB" id="A0A9Q0ZJE6"/>
<evidence type="ECO:0000313" key="2">
    <source>
        <dbReference type="EMBL" id="KAJ6736691.1"/>
    </source>
</evidence>
<keyword evidence="3" id="KW-1185">Reference proteome</keyword>
<reference evidence="2" key="2">
    <citation type="journal article" date="2023" name="Int. J. Mol. Sci.">
        <title>De Novo Assembly and Annotation of 11 Diverse Shrub Willow (Salix) Genomes Reveals Novel Gene Organization in Sex-Linked Regions.</title>
        <authorList>
            <person name="Hyden B."/>
            <person name="Feng K."/>
            <person name="Yates T.B."/>
            <person name="Jawdy S."/>
            <person name="Cereghino C."/>
            <person name="Smart L.B."/>
            <person name="Muchero W."/>
        </authorList>
    </citation>
    <scope>NUCLEOTIDE SEQUENCE [LARGE SCALE GENOMIC DNA]</scope>
    <source>
        <tissue evidence="2">Shoot tip</tissue>
    </source>
</reference>
<organism evidence="2 3">
    <name type="scientific">Salix viminalis</name>
    <name type="common">Common osier</name>
    <name type="synonym">Basket willow</name>
    <dbReference type="NCBI Taxonomy" id="40686"/>
    <lineage>
        <taxon>Eukaryota</taxon>
        <taxon>Viridiplantae</taxon>
        <taxon>Streptophyta</taxon>
        <taxon>Embryophyta</taxon>
        <taxon>Tracheophyta</taxon>
        <taxon>Spermatophyta</taxon>
        <taxon>Magnoliopsida</taxon>
        <taxon>eudicotyledons</taxon>
        <taxon>Gunneridae</taxon>
        <taxon>Pentapetalae</taxon>
        <taxon>rosids</taxon>
        <taxon>fabids</taxon>
        <taxon>Malpighiales</taxon>
        <taxon>Salicaceae</taxon>
        <taxon>Saliceae</taxon>
        <taxon>Salix</taxon>
    </lineage>
</organism>
<accession>A0A9Q0ZJE6</accession>
<reference evidence="2" key="1">
    <citation type="submission" date="2022-11" db="EMBL/GenBank/DDBJ databases">
        <authorList>
            <person name="Hyden B.L."/>
            <person name="Feng K."/>
            <person name="Yates T."/>
            <person name="Jawdy S."/>
            <person name="Smart L.B."/>
            <person name="Muchero W."/>
        </authorList>
    </citation>
    <scope>NUCLEOTIDE SEQUENCE</scope>
    <source>
        <tissue evidence="2">Shoot tip</tissue>
    </source>
</reference>
<feature type="transmembrane region" description="Helical" evidence="1">
    <location>
        <begin position="355"/>
        <end position="379"/>
    </location>
</feature>
<keyword evidence="1" id="KW-0812">Transmembrane</keyword>
<comment type="caution">
    <text evidence="2">The sequence shown here is derived from an EMBL/GenBank/DDBJ whole genome shotgun (WGS) entry which is preliminary data.</text>
</comment>
<keyword evidence="1" id="KW-1133">Transmembrane helix</keyword>
<proteinExistence type="predicted"/>
<dbReference type="GO" id="GO:0016301">
    <property type="term" value="F:kinase activity"/>
    <property type="evidence" value="ECO:0007669"/>
    <property type="project" value="UniProtKB-KW"/>
</dbReference>
<keyword evidence="2" id="KW-0418">Kinase</keyword>
<evidence type="ECO:0000256" key="1">
    <source>
        <dbReference type="SAM" id="Phobius"/>
    </source>
</evidence>